<evidence type="ECO:0000256" key="10">
    <source>
        <dbReference type="ARBA" id="ARBA00022691"/>
    </source>
</evidence>
<dbReference type="InterPro" id="IPR002649">
    <property type="entry name" value="tRNA_m1G_MeTrfase_TrmD"/>
</dbReference>
<evidence type="ECO:0000313" key="19">
    <source>
        <dbReference type="EMBL" id="HIR66317.1"/>
    </source>
</evidence>
<dbReference type="InterPro" id="IPR023148">
    <property type="entry name" value="tRNA_m1G_MeTrfase_C_sf"/>
</dbReference>
<accession>A0A9D1E547</accession>
<dbReference type="InterPro" id="IPR016009">
    <property type="entry name" value="tRNA_MeTrfase_TRMD/TRM10"/>
</dbReference>
<keyword evidence="7 15" id="KW-0963">Cytoplasm</keyword>
<sequence length="224" mass="25275">MKIDVLTLFPEMFVALDSSLIGKARKKGLFELNCHNIRDYSADKHKRCDDAPFGGGAGMVMMPQPIHDCITAVDPLHTAKRIYLSPRGKVLTQQLVRQLAQEQHLLLLCGHYEGVDQRVLDMDIDMELSVGDYVLSGGELPAMVVIDCVLRYIPDVLGNSESTVEESFSQPLLEYPQYTRPQEFLGVQVPEVLVSGNHKNIGEWRKQQSLELTRKNRPDLLEDK</sequence>
<evidence type="ECO:0000256" key="4">
    <source>
        <dbReference type="ARBA" id="ARBA00011738"/>
    </source>
</evidence>
<evidence type="ECO:0000313" key="20">
    <source>
        <dbReference type="Proteomes" id="UP000824200"/>
    </source>
</evidence>
<dbReference type="PANTHER" id="PTHR46417:SF1">
    <property type="entry name" value="TRNA (GUANINE-N(1)-)-METHYLTRANSFERASE"/>
    <property type="match status" value="1"/>
</dbReference>
<feature type="domain" description="tRNA methyltransferase TRMD/TRM10-type" evidence="18">
    <location>
        <begin position="1"/>
        <end position="222"/>
    </location>
</feature>
<dbReference type="FunFam" id="3.40.1280.10:FF:000001">
    <property type="entry name" value="tRNA (guanine-N(1)-)-methyltransferase"/>
    <property type="match status" value="1"/>
</dbReference>
<evidence type="ECO:0000256" key="13">
    <source>
        <dbReference type="ARBA" id="ARBA00033392"/>
    </source>
</evidence>
<evidence type="ECO:0000256" key="17">
    <source>
        <dbReference type="RuleBase" id="RU003464"/>
    </source>
</evidence>
<comment type="catalytic activity">
    <reaction evidence="14 15 17">
        <text>guanosine(37) in tRNA + S-adenosyl-L-methionine = N(1)-methylguanosine(37) in tRNA + S-adenosyl-L-homocysteine + H(+)</text>
        <dbReference type="Rhea" id="RHEA:36899"/>
        <dbReference type="Rhea" id="RHEA-COMP:10145"/>
        <dbReference type="Rhea" id="RHEA-COMP:10147"/>
        <dbReference type="ChEBI" id="CHEBI:15378"/>
        <dbReference type="ChEBI" id="CHEBI:57856"/>
        <dbReference type="ChEBI" id="CHEBI:59789"/>
        <dbReference type="ChEBI" id="CHEBI:73542"/>
        <dbReference type="ChEBI" id="CHEBI:74269"/>
        <dbReference type="EC" id="2.1.1.228"/>
    </reaction>
</comment>
<evidence type="ECO:0000256" key="16">
    <source>
        <dbReference type="PIRSR" id="PIRSR000386-1"/>
    </source>
</evidence>
<proteinExistence type="inferred from homology"/>
<dbReference type="PIRSF" id="PIRSF000386">
    <property type="entry name" value="tRNA_mtase"/>
    <property type="match status" value="1"/>
</dbReference>
<evidence type="ECO:0000256" key="3">
    <source>
        <dbReference type="ARBA" id="ARBA00007630"/>
    </source>
</evidence>
<comment type="subcellular location">
    <subcellularLocation>
        <location evidence="2 15 17">Cytoplasm</location>
    </subcellularLocation>
</comment>
<dbReference type="GO" id="GO:0005829">
    <property type="term" value="C:cytosol"/>
    <property type="evidence" value="ECO:0007669"/>
    <property type="project" value="TreeGrafter"/>
</dbReference>
<evidence type="ECO:0000256" key="5">
    <source>
        <dbReference type="ARBA" id="ARBA00012807"/>
    </source>
</evidence>
<evidence type="ECO:0000256" key="12">
    <source>
        <dbReference type="ARBA" id="ARBA00029736"/>
    </source>
</evidence>
<dbReference type="Gene3D" id="1.10.1270.20">
    <property type="entry name" value="tRNA(m1g37)methyltransferase, domain 2"/>
    <property type="match status" value="1"/>
</dbReference>
<evidence type="ECO:0000256" key="1">
    <source>
        <dbReference type="ARBA" id="ARBA00002634"/>
    </source>
</evidence>
<evidence type="ECO:0000256" key="11">
    <source>
        <dbReference type="ARBA" id="ARBA00022694"/>
    </source>
</evidence>
<comment type="caution">
    <text evidence="19">The sequence shown here is derived from an EMBL/GenBank/DDBJ whole genome shotgun (WGS) entry which is preliminary data.</text>
</comment>
<dbReference type="NCBIfam" id="TIGR00088">
    <property type="entry name" value="trmD"/>
    <property type="match status" value="1"/>
</dbReference>
<dbReference type="AlphaFoldDB" id="A0A9D1E547"/>
<dbReference type="SUPFAM" id="SSF75217">
    <property type="entry name" value="alpha/beta knot"/>
    <property type="match status" value="1"/>
</dbReference>
<evidence type="ECO:0000256" key="2">
    <source>
        <dbReference type="ARBA" id="ARBA00004496"/>
    </source>
</evidence>
<dbReference type="InterPro" id="IPR029026">
    <property type="entry name" value="tRNA_m1G_MTases_N"/>
</dbReference>
<protein>
    <recommendedName>
        <fullName evidence="6 15">tRNA (guanine-N(1)-)-methyltransferase</fullName>
        <ecNumber evidence="5 15">2.1.1.228</ecNumber>
    </recommendedName>
    <alternativeName>
        <fullName evidence="12 15">M1G-methyltransferase</fullName>
    </alternativeName>
    <alternativeName>
        <fullName evidence="13 15">tRNA [GM37] methyltransferase</fullName>
    </alternativeName>
</protein>
<dbReference type="EC" id="2.1.1.228" evidence="5 15"/>
<keyword evidence="8 15" id="KW-0489">Methyltransferase</keyword>
<evidence type="ECO:0000259" key="18">
    <source>
        <dbReference type="Pfam" id="PF01746"/>
    </source>
</evidence>
<dbReference type="GO" id="GO:0002939">
    <property type="term" value="P:tRNA N1-guanine methylation"/>
    <property type="evidence" value="ECO:0007669"/>
    <property type="project" value="TreeGrafter"/>
</dbReference>
<dbReference type="Gene3D" id="3.40.1280.10">
    <property type="match status" value="1"/>
</dbReference>
<evidence type="ECO:0000256" key="8">
    <source>
        <dbReference type="ARBA" id="ARBA00022603"/>
    </source>
</evidence>
<reference evidence="19" key="1">
    <citation type="submission" date="2020-10" db="EMBL/GenBank/DDBJ databases">
        <authorList>
            <person name="Gilroy R."/>
        </authorList>
    </citation>
    <scope>NUCLEOTIDE SEQUENCE</scope>
    <source>
        <strain evidence="19">CHK121-14286</strain>
    </source>
</reference>
<dbReference type="HAMAP" id="MF_00605">
    <property type="entry name" value="TrmD"/>
    <property type="match status" value="1"/>
</dbReference>
<dbReference type="InterPro" id="IPR029028">
    <property type="entry name" value="Alpha/beta_knot_MTases"/>
</dbReference>
<organism evidence="19 20">
    <name type="scientific">Candidatus Fimimonas gallinarum</name>
    <dbReference type="NCBI Taxonomy" id="2840821"/>
    <lineage>
        <taxon>Bacteria</taxon>
        <taxon>Pseudomonadati</taxon>
        <taxon>Myxococcota</taxon>
        <taxon>Myxococcia</taxon>
        <taxon>Myxococcales</taxon>
        <taxon>Cystobacterineae</taxon>
        <taxon>Myxococcaceae</taxon>
        <taxon>Myxococcaceae incertae sedis</taxon>
        <taxon>Candidatus Fimimonas</taxon>
    </lineage>
</organism>
<feature type="binding site" evidence="15 16">
    <location>
        <position position="110"/>
    </location>
    <ligand>
        <name>S-adenosyl-L-methionine</name>
        <dbReference type="ChEBI" id="CHEBI:59789"/>
    </ligand>
</feature>
<comment type="subunit">
    <text evidence="4 15 17">Homodimer.</text>
</comment>
<dbReference type="PANTHER" id="PTHR46417">
    <property type="entry name" value="TRNA (GUANINE-N(1)-)-METHYLTRANSFERASE"/>
    <property type="match status" value="1"/>
</dbReference>
<dbReference type="CDD" id="cd18080">
    <property type="entry name" value="TrmD-like"/>
    <property type="match status" value="1"/>
</dbReference>
<evidence type="ECO:0000256" key="6">
    <source>
        <dbReference type="ARBA" id="ARBA00014679"/>
    </source>
</evidence>
<reference evidence="19" key="2">
    <citation type="journal article" date="2021" name="PeerJ">
        <title>Extensive microbial diversity within the chicken gut microbiome revealed by metagenomics and culture.</title>
        <authorList>
            <person name="Gilroy R."/>
            <person name="Ravi A."/>
            <person name="Getino M."/>
            <person name="Pursley I."/>
            <person name="Horton D.L."/>
            <person name="Alikhan N.F."/>
            <person name="Baker D."/>
            <person name="Gharbi K."/>
            <person name="Hall N."/>
            <person name="Watson M."/>
            <person name="Adriaenssens E.M."/>
            <person name="Foster-Nyarko E."/>
            <person name="Jarju S."/>
            <person name="Secka A."/>
            <person name="Antonio M."/>
            <person name="Oren A."/>
            <person name="Chaudhuri R.R."/>
            <person name="La Ragione R."/>
            <person name="Hildebrand F."/>
            <person name="Pallen M.J."/>
        </authorList>
    </citation>
    <scope>NUCLEOTIDE SEQUENCE</scope>
    <source>
        <strain evidence="19">CHK121-14286</strain>
    </source>
</reference>
<name>A0A9D1E547_9BACT</name>
<evidence type="ECO:0000256" key="14">
    <source>
        <dbReference type="ARBA" id="ARBA00047783"/>
    </source>
</evidence>
<comment type="similarity">
    <text evidence="3 15 17">Belongs to the RNA methyltransferase TrmD family.</text>
</comment>
<keyword evidence="10 15" id="KW-0949">S-adenosyl-L-methionine</keyword>
<comment type="function">
    <text evidence="1 15 17">Specifically methylates guanosine-37 in various tRNAs.</text>
</comment>
<evidence type="ECO:0000256" key="15">
    <source>
        <dbReference type="HAMAP-Rule" id="MF_00605"/>
    </source>
</evidence>
<feature type="binding site" evidence="15 16">
    <location>
        <begin position="130"/>
        <end position="135"/>
    </location>
    <ligand>
        <name>S-adenosyl-L-methionine</name>
        <dbReference type="ChEBI" id="CHEBI:59789"/>
    </ligand>
</feature>
<gene>
    <name evidence="15 19" type="primary">trmD</name>
    <name evidence="19" type="ORF">IAC95_05510</name>
</gene>
<dbReference type="Proteomes" id="UP000824200">
    <property type="component" value="Unassembled WGS sequence"/>
</dbReference>
<evidence type="ECO:0000256" key="7">
    <source>
        <dbReference type="ARBA" id="ARBA00022490"/>
    </source>
</evidence>
<evidence type="ECO:0000256" key="9">
    <source>
        <dbReference type="ARBA" id="ARBA00022679"/>
    </source>
</evidence>
<dbReference type="NCBIfam" id="NF000648">
    <property type="entry name" value="PRK00026.1"/>
    <property type="match status" value="1"/>
</dbReference>
<keyword evidence="9 15" id="KW-0808">Transferase</keyword>
<dbReference type="Pfam" id="PF01746">
    <property type="entry name" value="tRNA_m1G_MT"/>
    <property type="match status" value="1"/>
</dbReference>
<dbReference type="EMBL" id="DVHL01000044">
    <property type="protein sequence ID" value="HIR66317.1"/>
    <property type="molecule type" value="Genomic_DNA"/>
</dbReference>
<dbReference type="GO" id="GO:0052906">
    <property type="term" value="F:tRNA (guanine(37)-N1)-methyltransferase activity"/>
    <property type="evidence" value="ECO:0007669"/>
    <property type="project" value="UniProtKB-UniRule"/>
</dbReference>
<keyword evidence="11 15" id="KW-0819">tRNA processing</keyword>